<comment type="caution">
    <text evidence="3">The sequence shown here is derived from an EMBL/GenBank/DDBJ whole genome shotgun (WGS) entry which is preliminary data.</text>
</comment>
<organism evidence="3 4">
    <name type="scientific">Perkinsus chesapeaki</name>
    <name type="common">Clam parasite</name>
    <name type="synonym">Perkinsus andrewsi</name>
    <dbReference type="NCBI Taxonomy" id="330153"/>
    <lineage>
        <taxon>Eukaryota</taxon>
        <taxon>Sar</taxon>
        <taxon>Alveolata</taxon>
        <taxon>Perkinsozoa</taxon>
        <taxon>Perkinsea</taxon>
        <taxon>Perkinsida</taxon>
        <taxon>Perkinsidae</taxon>
        <taxon>Perkinsus</taxon>
    </lineage>
</organism>
<feature type="compositionally biased region" description="Polar residues" evidence="1">
    <location>
        <begin position="749"/>
        <end position="758"/>
    </location>
</feature>
<feature type="region of interest" description="Disordered" evidence="1">
    <location>
        <begin position="296"/>
        <end position="322"/>
    </location>
</feature>
<accession>A0A7J6MN08</accession>
<sequence>MSSVLAGMGDLERRLTRVANGCRQIKSSDGVEEASVEGSKDKFIGIKRELVVAMRMLKDALQQRKKVYRDGKGGSSNPEYIKLTVRARTLLEQCRARTNALRQVLREQCAHANSTRARLGTRLSQRELDWRYDQLSVITEYTDLCSTCIKEPSKAKRKHKVYSSWRYLTLLFASQTPSRASSAIPEIPPDLSEASTDVRSARRKLFDGGEQRVSPIKRGSGEQWEVSRPSHRVGELSVGEEDAMEEWTVKMDAIDKEVDEIDVMVDRLKEIALEMGEAGNRHAELIEKIKERNDNVDGGIRSSKLRGAASRSQPALKGVPADSDSAVNRLKISMSSQALQSRFHTRGISEQMKERNEFCGQLLQLGGRRWRGFRSELSNGKVMSAFDKSALEAQQSIAQLLQKHVSFTPSVPGYRPEKVEPKPEKKRLKSAESFTDLDYELAEKREAQLERIQVYRYHRRADGASHTVRIGLLESVMKSSMSSADSRSLSPGPSIGSDIMLRNSSSEYISSMYSAESVLAQRKQQANDWRARRDLTIERLLAIEAFKESRFELALYRKARQVEELERRKMHSRAYDQILSCQRNWLGALAFASFMSFVSDEVNLIRLKSGTGGNKKNSRQGGAPRTTIAKLQYEAVLAKQQELDELMADADVQRLVPLLQAHYSLRFRIRRRRRAAAVVMACLKSWKTAGKIMLATRKFHERCRRIQRFWRAVKRRLDRIIQHCCDRWVKLERQILSKELNVAQPPAGSGNNAPSSRRASFKPQRTRRASSKCVEAVQLTLQERVQLALLPDQVRRRFVENEMRFRRFVLLPEIYAWHDAMEKYQDDVESWRQHRLAARAMQAAEGKQTRFSTGDVFRVPVRPACPTHMPTDDNLIEWFARCRKNPSAYSRIGEGSSKAAAAALKRFKTRHFILPEGPMTSIDDLRFTRLDVDAPRNAKIKVRGVNDAMEGILVPDMTSLPDP</sequence>
<dbReference type="OrthoDB" id="430753at2759"/>
<feature type="region of interest" description="Disordered" evidence="1">
    <location>
        <begin position="742"/>
        <end position="767"/>
    </location>
</feature>
<evidence type="ECO:0000313" key="3">
    <source>
        <dbReference type="EMBL" id="KAF4672963.1"/>
    </source>
</evidence>
<protein>
    <recommendedName>
        <fullName evidence="2">t-SNARE coiled-coil homology domain-containing protein</fullName>
    </recommendedName>
</protein>
<dbReference type="InterPro" id="IPR000727">
    <property type="entry name" value="T_SNARE_dom"/>
</dbReference>
<name>A0A7J6MN08_PERCH</name>
<gene>
    <name evidence="3" type="ORF">FOL47_011152</name>
</gene>
<evidence type="ECO:0000259" key="2">
    <source>
        <dbReference type="PROSITE" id="PS50192"/>
    </source>
</evidence>
<proteinExistence type="predicted"/>
<dbReference type="EMBL" id="JAAPAO010000094">
    <property type="protein sequence ID" value="KAF4672963.1"/>
    <property type="molecule type" value="Genomic_DNA"/>
</dbReference>
<dbReference type="AlphaFoldDB" id="A0A7J6MN08"/>
<feature type="domain" description="T-SNARE coiled-coil homology" evidence="2">
    <location>
        <begin position="248"/>
        <end position="310"/>
    </location>
</feature>
<dbReference type="CDD" id="cd15841">
    <property type="entry name" value="SNARE_Qc"/>
    <property type="match status" value="1"/>
</dbReference>
<dbReference type="Proteomes" id="UP000591131">
    <property type="component" value="Unassembled WGS sequence"/>
</dbReference>
<feature type="region of interest" description="Disordered" evidence="1">
    <location>
        <begin position="209"/>
        <end position="238"/>
    </location>
</feature>
<evidence type="ECO:0000256" key="1">
    <source>
        <dbReference type="SAM" id="MobiDB-lite"/>
    </source>
</evidence>
<dbReference type="PROSITE" id="PS50192">
    <property type="entry name" value="T_SNARE"/>
    <property type="match status" value="1"/>
</dbReference>
<dbReference type="Gene3D" id="1.20.5.110">
    <property type="match status" value="1"/>
</dbReference>
<reference evidence="3 4" key="1">
    <citation type="submission" date="2020-04" db="EMBL/GenBank/DDBJ databases">
        <title>Perkinsus chesapeaki whole genome sequence.</title>
        <authorList>
            <person name="Bogema D.R."/>
        </authorList>
    </citation>
    <scope>NUCLEOTIDE SEQUENCE [LARGE SCALE GENOMIC DNA]</scope>
    <source>
        <strain evidence="3">ATCC PRA-425</strain>
    </source>
</reference>
<evidence type="ECO:0000313" key="4">
    <source>
        <dbReference type="Proteomes" id="UP000591131"/>
    </source>
</evidence>
<dbReference type="SUPFAM" id="SSF58038">
    <property type="entry name" value="SNARE fusion complex"/>
    <property type="match status" value="1"/>
</dbReference>
<keyword evidence="4" id="KW-1185">Reference proteome</keyword>